<dbReference type="SUPFAM" id="SSF54791">
    <property type="entry name" value="Eukaryotic type KH-domain (KH-domain type I)"/>
    <property type="match status" value="1"/>
</dbReference>
<dbReference type="GO" id="GO:0003723">
    <property type="term" value="F:RNA binding"/>
    <property type="evidence" value="ECO:0007669"/>
    <property type="project" value="UniProtKB-UniRule"/>
</dbReference>
<keyword evidence="1" id="KW-0694">RNA-binding</keyword>
<keyword evidence="5" id="KW-1185">Reference proteome</keyword>
<dbReference type="EMBL" id="BEXD01004204">
    <property type="protein sequence ID" value="GBC08294.1"/>
    <property type="molecule type" value="Genomic_DNA"/>
</dbReference>
<evidence type="ECO:0000313" key="3">
    <source>
        <dbReference type="EMBL" id="GBC08294.1"/>
    </source>
</evidence>
<evidence type="ECO:0000313" key="4">
    <source>
        <dbReference type="EMBL" id="GES80034.1"/>
    </source>
</evidence>
<dbReference type="Proteomes" id="UP000615446">
    <property type="component" value="Unassembled WGS sequence"/>
</dbReference>
<dbReference type="InterPro" id="IPR004087">
    <property type="entry name" value="KH_dom"/>
</dbReference>
<proteinExistence type="predicted"/>
<dbReference type="STRING" id="94130.A0A2Z6RZG9"/>
<protein>
    <recommendedName>
        <fullName evidence="2">K Homology domain-containing protein</fullName>
    </recommendedName>
</protein>
<dbReference type="InterPro" id="IPR036612">
    <property type="entry name" value="KH_dom_type_1_sf"/>
</dbReference>
<evidence type="ECO:0000313" key="5">
    <source>
        <dbReference type="Proteomes" id="UP000247702"/>
    </source>
</evidence>
<dbReference type="InterPro" id="IPR004088">
    <property type="entry name" value="KH_dom_type_1"/>
</dbReference>
<name>A0A2Z6RZG9_9GLOM</name>
<accession>A0A2Z6RZG9</accession>
<dbReference type="OrthoDB" id="442947at2759"/>
<feature type="domain" description="K Homology" evidence="2">
    <location>
        <begin position="10"/>
        <end position="78"/>
    </location>
</feature>
<sequence length="474" mass="54853">MTINQKIELKENQEIFRIPKGKSGYIFGPDSSNLNRIRATSRAEIEINGRKNQSCQAIITGTNEQRIKAVKLLEESLGRSNSYSPIVGFTLLDELNNPKSLSFKEISSEDDGCKSSVFPNVIPHRKYTLEINHSSEMIHSRFHNNNNNLSINNLSGKIYSFSTILKLEYCLAKIVGQISNNRPGKFHQDNSDDEFRLKINFGRELFTKISKPTLNLSEWNELKRGYNGITTAFLHDVSFFDEKKIKKLKDVFRFKEINNLENKVDDRENCFITVLYKEKEKKNKFKLQWNAVEGCWKIIKSTKNISRQAIIDIVSGRNHSPDLRFLLKSQKRSTPINEKHHNMISCLQKTENFLKRLDVISKNKGTFLKDGDKMYFRQEDFNGKFKCTSVRQSIIKRQLTNDKYQMNFISTLQDEDGRVTLEDTVNLIDLSWISSPSPNEYEQIATMDPKNPEFTKSIIGTINYARNISRTIGE</sequence>
<reference evidence="4" key="2">
    <citation type="submission" date="2019-10" db="EMBL/GenBank/DDBJ databases">
        <title>Conservation and host-specific expression of non-tandemly repeated heterogenous ribosome RNA gene in arbuscular mycorrhizal fungi.</title>
        <authorList>
            <person name="Maeda T."/>
            <person name="Kobayashi Y."/>
            <person name="Nakagawa T."/>
            <person name="Ezawa T."/>
            <person name="Yamaguchi K."/>
            <person name="Bino T."/>
            <person name="Nishimoto Y."/>
            <person name="Shigenobu S."/>
            <person name="Kawaguchi M."/>
        </authorList>
    </citation>
    <scope>NUCLEOTIDE SEQUENCE</scope>
    <source>
        <strain evidence="4">HR1</strain>
    </source>
</reference>
<dbReference type="AlphaFoldDB" id="A0A2Z6RZG9"/>
<dbReference type="EMBL" id="BLAL01000047">
    <property type="protein sequence ID" value="GES80034.1"/>
    <property type="molecule type" value="Genomic_DNA"/>
</dbReference>
<comment type="caution">
    <text evidence="3">The sequence shown here is derived from an EMBL/GenBank/DDBJ whole genome shotgun (WGS) entry which is preliminary data.</text>
</comment>
<reference evidence="3 5" key="1">
    <citation type="submission" date="2017-11" db="EMBL/GenBank/DDBJ databases">
        <title>The genome of Rhizophagus clarus HR1 reveals common genetic basis of auxotrophy among arbuscular mycorrhizal fungi.</title>
        <authorList>
            <person name="Kobayashi Y."/>
        </authorList>
    </citation>
    <scope>NUCLEOTIDE SEQUENCE [LARGE SCALE GENOMIC DNA]</scope>
    <source>
        <strain evidence="3 5">HR1</strain>
    </source>
</reference>
<dbReference type="SMART" id="SM00322">
    <property type="entry name" value="KH"/>
    <property type="match status" value="1"/>
</dbReference>
<dbReference type="PROSITE" id="PS50084">
    <property type="entry name" value="KH_TYPE_1"/>
    <property type="match status" value="1"/>
</dbReference>
<organism evidence="3 5">
    <name type="scientific">Rhizophagus clarus</name>
    <dbReference type="NCBI Taxonomy" id="94130"/>
    <lineage>
        <taxon>Eukaryota</taxon>
        <taxon>Fungi</taxon>
        <taxon>Fungi incertae sedis</taxon>
        <taxon>Mucoromycota</taxon>
        <taxon>Glomeromycotina</taxon>
        <taxon>Glomeromycetes</taxon>
        <taxon>Glomerales</taxon>
        <taxon>Glomeraceae</taxon>
        <taxon>Rhizophagus</taxon>
    </lineage>
</organism>
<evidence type="ECO:0000256" key="1">
    <source>
        <dbReference type="PROSITE-ProRule" id="PRU00117"/>
    </source>
</evidence>
<dbReference type="CDD" id="cd00105">
    <property type="entry name" value="KH-I"/>
    <property type="match status" value="1"/>
</dbReference>
<gene>
    <name evidence="4" type="ORF">RCL2_000733400</name>
    <name evidence="3" type="ORF">RclHR1_00800021</name>
</gene>
<dbReference type="Gene3D" id="3.30.1370.10">
    <property type="entry name" value="K Homology domain, type 1"/>
    <property type="match status" value="1"/>
</dbReference>
<dbReference type="Proteomes" id="UP000247702">
    <property type="component" value="Unassembled WGS sequence"/>
</dbReference>
<dbReference type="Pfam" id="PF00013">
    <property type="entry name" value="KH_1"/>
    <property type="match status" value="1"/>
</dbReference>
<evidence type="ECO:0000259" key="2">
    <source>
        <dbReference type="SMART" id="SM00322"/>
    </source>
</evidence>